<dbReference type="AlphaFoldDB" id="A0A859FF21"/>
<feature type="transmembrane region" description="Helical" evidence="8">
    <location>
        <begin position="156"/>
        <end position="181"/>
    </location>
</feature>
<dbReference type="Proteomes" id="UP000318138">
    <property type="component" value="Chromosome"/>
</dbReference>
<keyword evidence="3" id="KW-0813">Transport</keyword>
<evidence type="ECO:0000256" key="8">
    <source>
        <dbReference type="SAM" id="Phobius"/>
    </source>
</evidence>
<keyword evidence="10" id="KW-1185">Reference proteome</keyword>
<name>A0A859FF21_9BACI</name>
<evidence type="ECO:0000256" key="3">
    <source>
        <dbReference type="ARBA" id="ARBA00022448"/>
    </source>
</evidence>
<dbReference type="PANTHER" id="PTHR21716">
    <property type="entry name" value="TRANSMEMBRANE PROTEIN"/>
    <property type="match status" value="1"/>
</dbReference>
<evidence type="ECO:0000256" key="4">
    <source>
        <dbReference type="ARBA" id="ARBA00022475"/>
    </source>
</evidence>
<keyword evidence="7 8" id="KW-0472">Membrane</keyword>
<dbReference type="GO" id="GO:0005886">
    <property type="term" value="C:plasma membrane"/>
    <property type="evidence" value="ECO:0007669"/>
    <property type="project" value="UniProtKB-SubCell"/>
</dbReference>
<keyword evidence="4" id="KW-1003">Cell membrane</keyword>
<reference evidence="10" key="1">
    <citation type="submission" date="2019-07" db="EMBL/GenBank/DDBJ databases">
        <title>Bacillus alkalisoli sp. nov. isolated from saline soil.</title>
        <authorList>
            <person name="Sun J.-Q."/>
            <person name="Xu L."/>
        </authorList>
    </citation>
    <scope>NUCLEOTIDE SEQUENCE [LARGE SCALE GENOMIC DNA]</scope>
    <source>
        <strain evidence="10">M4U3P1</strain>
    </source>
</reference>
<evidence type="ECO:0000256" key="7">
    <source>
        <dbReference type="ARBA" id="ARBA00023136"/>
    </source>
</evidence>
<evidence type="ECO:0000256" key="6">
    <source>
        <dbReference type="ARBA" id="ARBA00022989"/>
    </source>
</evidence>
<comment type="subcellular location">
    <subcellularLocation>
        <location evidence="1">Cell membrane</location>
        <topology evidence="1">Multi-pass membrane protein</topology>
    </subcellularLocation>
</comment>
<dbReference type="GO" id="GO:0055085">
    <property type="term" value="P:transmembrane transport"/>
    <property type="evidence" value="ECO:0007669"/>
    <property type="project" value="TreeGrafter"/>
</dbReference>
<accession>A0A859FF21</accession>
<evidence type="ECO:0000313" key="9">
    <source>
        <dbReference type="EMBL" id="QKS71184.1"/>
    </source>
</evidence>
<feature type="transmembrane region" description="Helical" evidence="8">
    <location>
        <begin position="314"/>
        <end position="340"/>
    </location>
</feature>
<evidence type="ECO:0000256" key="2">
    <source>
        <dbReference type="ARBA" id="ARBA00009773"/>
    </source>
</evidence>
<dbReference type="PANTHER" id="PTHR21716:SF53">
    <property type="entry name" value="PERMEASE PERM-RELATED"/>
    <property type="match status" value="1"/>
</dbReference>
<feature type="transmembrane region" description="Helical" evidence="8">
    <location>
        <begin position="245"/>
        <end position="264"/>
    </location>
</feature>
<dbReference type="RefSeq" id="WP_176009220.1">
    <property type="nucleotide sequence ID" value="NZ_CP041372.2"/>
</dbReference>
<organism evidence="9 10">
    <name type="scientific">Paenalkalicoccus suaedae</name>
    <dbReference type="NCBI Taxonomy" id="2592382"/>
    <lineage>
        <taxon>Bacteria</taxon>
        <taxon>Bacillati</taxon>
        <taxon>Bacillota</taxon>
        <taxon>Bacilli</taxon>
        <taxon>Bacillales</taxon>
        <taxon>Bacillaceae</taxon>
        <taxon>Paenalkalicoccus</taxon>
    </lineage>
</organism>
<gene>
    <name evidence="9" type="ORF">FLK61_31210</name>
</gene>
<feature type="transmembrane region" description="Helical" evidence="8">
    <location>
        <begin position="214"/>
        <end position="239"/>
    </location>
</feature>
<dbReference type="KEGG" id="psua:FLK61_31210"/>
<feature type="transmembrane region" description="Helical" evidence="8">
    <location>
        <begin position="65"/>
        <end position="86"/>
    </location>
</feature>
<keyword evidence="6 8" id="KW-1133">Transmembrane helix</keyword>
<evidence type="ECO:0000256" key="1">
    <source>
        <dbReference type="ARBA" id="ARBA00004651"/>
    </source>
</evidence>
<dbReference type="Pfam" id="PF01594">
    <property type="entry name" value="AI-2E_transport"/>
    <property type="match status" value="1"/>
</dbReference>
<dbReference type="InterPro" id="IPR002549">
    <property type="entry name" value="AI-2E-like"/>
</dbReference>
<evidence type="ECO:0000313" key="10">
    <source>
        <dbReference type="Proteomes" id="UP000318138"/>
    </source>
</evidence>
<evidence type="ECO:0000256" key="5">
    <source>
        <dbReference type="ARBA" id="ARBA00022692"/>
    </source>
</evidence>
<comment type="similarity">
    <text evidence="2">Belongs to the autoinducer-2 exporter (AI-2E) (TC 2.A.86) family.</text>
</comment>
<protein>
    <submittedName>
        <fullName evidence="9">AI-2E family transporter</fullName>
    </submittedName>
</protein>
<keyword evidence="5 8" id="KW-0812">Transmembrane</keyword>
<sequence>MPKSKWFLFLYSVVLILVTINLAVEVPFIFRPIGIALGSIAPVIILGGVLYYILRPLVHLLNKKLPKVVSILLIFAAFAGLLALLIRVVGPIIVEQTTELVNNFPSIIRQVERWINETLASDWVQVIQNEPIFEQFDPSVITDNLSNILASAGGSILSGIGMLFSVVTVIVLIPFVLFFLLKDGNKFPDSVLKILPSDQHKEGRKIMSDMDNTISAYIQGQAIVSVFVGVFAYIAYLIIGLDYSLILALVAMFTNLIPFIGPFIGTAPAVVVGFFNDPLTAVWVIVAIVIIQQIESNLISPNVMGHKLQMHPLTIILLLVIAGNLAGLIGLIFAIPTYAISKVLVQNIYRLLKLKYPNLN</sequence>
<proteinExistence type="inferred from homology"/>
<feature type="transmembrane region" description="Helical" evidence="8">
    <location>
        <begin position="271"/>
        <end position="294"/>
    </location>
</feature>
<dbReference type="EMBL" id="CP041372">
    <property type="protein sequence ID" value="QKS71184.1"/>
    <property type="molecule type" value="Genomic_DNA"/>
</dbReference>
<feature type="transmembrane region" description="Helical" evidence="8">
    <location>
        <begin position="33"/>
        <end position="53"/>
    </location>
</feature>